<name>A0A2G9R4H8_AQUCT</name>
<dbReference type="EMBL" id="KV982348">
    <property type="protein sequence ID" value="PIO22764.1"/>
    <property type="molecule type" value="Genomic_DNA"/>
</dbReference>
<evidence type="ECO:0000313" key="4">
    <source>
        <dbReference type="Proteomes" id="UP000228934"/>
    </source>
</evidence>
<evidence type="ECO:0000256" key="2">
    <source>
        <dbReference type="SAM" id="SignalP"/>
    </source>
</evidence>
<evidence type="ECO:0000256" key="1">
    <source>
        <dbReference type="SAM" id="MobiDB-lite"/>
    </source>
</evidence>
<feature type="signal peptide" evidence="2">
    <location>
        <begin position="1"/>
        <end position="19"/>
    </location>
</feature>
<dbReference type="Proteomes" id="UP000228934">
    <property type="component" value="Unassembled WGS sequence"/>
</dbReference>
<gene>
    <name evidence="3" type="ORF">AB205_0191570</name>
</gene>
<sequence length="213" mass="23485">MMIMYLICHLLLIFLPVSPQSIVISLKIDCLKKRKGNSDAASTESLKHQLGTSLPCRSQPSHLKQAPSRPSAMFHPSSHISRGPQLMAIHTIVSTAPSTSVIVSPLQLNTTTKSSVPPSLNMNKQTICAKHLKGLTGIRWKNFKLALCSTKPPGKAEGIKMRNLNDKSVEYIVDSIFRCFTKRRGPGIIMGILRDLNENEIRCSIQRDISKGG</sequence>
<keyword evidence="4" id="KW-1185">Reference proteome</keyword>
<dbReference type="AlphaFoldDB" id="A0A2G9R4H8"/>
<keyword evidence="2" id="KW-0732">Signal</keyword>
<feature type="region of interest" description="Disordered" evidence="1">
    <location>
        <begin position="51"/>
        <end position="77"/>
    </location>
</feature>
<feature type="compositionally biased region" description="Polar residues" evidence="1">
    <location>
        <begin position="51"/>
        <end position="62"/>
    </location>
</feature>
<evidence type="ECO:0000313" key="3">
    <source>
        <dbReference type="EMBL" id="PIO22764.1"/>
    </source>
</evidence>
<organism evidence="3 4">
    <name type="scientific">Aquarana catesbeiana</name>
    <name type="common">American bullfrog</name>
    <name type="synonym">Rana catesbeiana</name>
    <dbReference type="NCBI Taxonomy" id="8400"/>
    <lineage>
        <taxon>Eukaryota</taxon>
        <taxon>Metazoa</taxon>
        <taxon>Chordata</taxon>
        <taxon>Craniata</taxon>
        <taxon>Vertebrata</taxon>
        <taxon>Euteleostomi</taxon>
        <taxon>Amphibia</taxon>
        <taxon>Batrachia</taxon>
        <taxon>Anura</taxon>
        <taxon>Neobatrachia</taxon>
        <taxon>Ranoidea</taxon>
        <taxon>Ranidae</taxon>
        <taxon>Aquarana</taxon>
    </lineage>
</organism>
<dbReference type="OrthoDB" id="6154368at2759"/>
<accession>A0A2G9R4H8</accession>
<protein>
    <recommendedName>
        <fullName evidence="5">Death domain-containing protein</fullName>
    </recommendedName>
</protein>
<proteinExistence type="predicted"/>
<feature type="non-terminal residue" evidence="3">
    <location>
        <position position="213"/>
    </location>
</feature>
<evidence type="ECO:0008006" key="5">
    <source>
        <dbReference type="Google" id="ProtNLM"/>
    </source>
</evidence>
<feature type="chain" id="PRO_5013963826" description="Death domain-containing protein" evidence="2">
    <location>
        <begin position="20"/>
        <end position="213"/>
    </location>
</feature>
<reference evidence="4" key="1">
    <citation type="journal article" date="2017" name="Nat. Commun.">
        <title>The North American bullfrog draft genome provides insight into hormonal regulation of long noncoding RNA.</title>
        <authorList>
            <person name="Hammond S.A."/>
            <person name="Warren R.L."/>
            <person name="Vandervalk B.P."/>
            <person name="Kucuk E."/>
            <person name="Khan H."/>
            <person name="Gibb E.A."/>
            <person name="Pandoh P."/>
            <person name="Kirk H."/>
            <person name="Zhao Y."/>
            <person name="Jones M."/>
            <person name="Mungall A.J."/>
            <person name="Coope R."/>
            <person name="Pleasance S."/>
            <person name="Moore R.A."/>
            <person name="Holt R.A."/>
            <person name="Round J.M."/>
            <person name="Ohora S."/>
            <person name="Walle B.V."/>
            <person name="Veldhoen N."/>
            <person name="Helbing C.C."/>
            <person name="Birol I."/>
        </authorList>
    </citation>
    <scope>NUCLEOTIDE SEQUENCE [LARGE SCALE GENOMIC DNA]</scope>
</reference>